<dbReference type="InterPro" id="IPR011990">
    <property type="entry name" value="TPR-like_helical_dom_sf"/>
</dbReference>
<dbReference type="GO" id="GO:0003729">
    <property type="term" value="F:mRNA binding"/>
    <property type="evidence" value="ECO:0007669"/>
    <property type="project" value="TreeGrafter"/>
</dbReference>
<dbReference type="AlphaFoldDB" id="A0A1Z5K389"/>
<evidence type="ECO:0008006" key="5">
    <source>
        <dbReference type="Google" id="ProtNLM"/>
    </source>
</evidence>
<keyword evidence="4" id="KW-1185">Reference proteome</keyword>
<name>A0A1Z5K389_FISSO</name>
<dbReference type="NCBIfam" id="TIGR00756">
    <property type="entry name" value="PPR"/>
    <property type="match status" value="1"/>
</dbReference>
<organism evidence="3 4">
    <name type="scientific">Fistulifera solaris</name>
    <name type="common">Oleaginous diatom</name>
    <dbReference type="NCBI Taxonomy" id="1519565"/>
    <lineage>
        <taxon>Eukaryota</taxon>
        <taxon>Sar</taxon>
        <taxon>Stramenopiles</taxon>
        <taxon>Ochrophyta</taxon>
        <taxon>Bacillariophyta</taxon>
        <taxon>Bacillariophyceae</taxon>
        <taxon>Bacillariophycidae</taxon>
        <taxon>Naviculales</taxon>
        <taxon>Naviculaceae</taxon>
        <taxon>Fistulifera</taxon>
    </lineage>
</organism>
<protein>
    <recommendedName>
        <fullName evidence="5">Pentacotripeptide-repeat region of PRORP domain-containing protein</fullName>
    </recommendedName>
</protein>
<reference evidence="3 4" key="1">
    <citation type="journal article" date="2015" name="Plant Cell">
        <title>Oil accumulation by the oleaginous diatom Fistulifera solaris as revealed by the genome and transcriptome.</title>
        <authorList>
            <person name="Tanaka T."/>
            <person name="Maeda Y."/>
            <person name="Veluchamy A."/>
            <person name="Tanaka M."/>
            <person name="Abida H."/>
            <person name="Marechal E."/>
            <person name="Bowler C."/>
            <person name="Muto M."/>
            <person name="Sunaga Y."/>
            <person name="Tanaka M."/>
            <person name="Yoshino T."/>
            <person name="Taniguchi T."/>
            <person name="Fukuda Y."/>
            <person name="Nemoto M."/>
            <person name="Matsumoto M."/>
            <person name="Wong P.S."/>
            <person name="Aburatani S."/>
            <person name="Fujibuchi W."/>
        </authorList>
    </citation>
    <scope>NUCLEOTIDE SEQUENCE [LARGE SCALE GENOMIC DNA]</scope>
    <source>
        <strain evidence="3 4">JPCC DA0580</strain>
    </source>
</reference>
<dbReference type="InterPro" id="IPR002885">
    <property type="entry name" value="PPR_rpt"/>
</dbReference>
<dbReference type="PANTHER" id="PTHR47933:SF11">
    <property type="entry name" value="PENTATRICOPEPTIDE REPEAT-CONTAINING PROTEIN 2"/>
    <property type="match status" value="1"/>
</dbReference>
<comment type="caution">
    <text evidence="3">The sequence shown here is derived from an EMBL/GenBank/DDBJ whole genome shotgun (WGS) entry which is preliminary data.</text>
</comment>
<sequence length="493" mass="56519">MDDNSWHKGYGQWLEKLPSDCYDDTTMIDSVSIQDAIIALTPKADMLEGLSYATTAIFRNDADIITSHQERKQALFNALALLRVMTPSDWGQLEEFEEEIDCNTDTDLVGTEIATKEEETLHSEDIPDDVFIEQLHTFSKQTDIVTDDRNLLLVRLALALDLERDDVAALLMHEFSKMGQSSTPDAVSYEILLCALVHRLQQFDPATQVVEHMIQNHSLWTPECLSAAMHAFKGRGMWDDAWDLLQMIYTNPTREFKMQNNTFRIMMEMALSEQRSDEVLNIMEMAMKETKRRSDTNVEKILLLGLNCSSTKDRHATEFLSKVMTILEERTIMVPSDRVWRHFIYVAFGRRLRKDKVLGQLIRQAFHKWALYTPYFRPSDAFVNIGLVVSENLRDAEFAADLVLRCLRRDGRKVDSASIPILQIIRAMNICIESGDVYKGRLILDRCILHPNIHTAMKHKMYSSVLRGYAEAGDTIEARQLLSVMAESSIPIK</sequence>
<gene>
    <name evidence="3" type="ORF">FisN_32Hh058</name>
</gene>
<accession>A0A1Z5K389</accession>
<evidence type="ECO:0000313" key="3">
    <source>
        <dbReference type="EMBL" id="GAX20669.1"/>
    </source>
</evidence>
<proteinExistence type="predicted"/>
<dbReference type="PROSITE" id="PS51375">
    <property type="entry name" value="PPR"/>
    <property type="match status" value="1"/>
</dbReference>
<dbReference type="InParanoid" id="A0A1Z5K389"/>
<dbReference type="Proteomes" id="UP000198406">
    <property type="component" value="Unassembled WGS sequence"/>
</dbReference>
<dbReference type="InterPro" id="IPR051240">
    <property type="entry name" value="Mito_RNA-Proc/Resp"/>
</dbReference>
<dbReference type="Gene3D" id="1.25.40.10">
    <property type="entry name" value="Tetratricopeptide repeat domain"/>
    <property type="match status" value="1"/>
</dbReference>
<evidence type="ECO:0000313" key="4">
    <source>
        <dbReference type="Proteomes" id="UP000198406"/>
    </source>
</evidence>
<keyword evidence="1" id="KW-0677">Repeat</keyword>
<dbReference type="EMBL" id="BDSP01000151">
    <property type="protein sequence ID" value="GAX20669.1"/>
    <property type="molecule type" value="Genomic_DNA"/>
</dbReference>
<evidence type="ECO:0000256" key="1">
    <source>
        <dbReference type="ARBA" id="ARBA00022737"/>
    </source>
</evidence>
<dbReference type="PANTHER" id="PTHR47933">
    <property type="entry name" value="PENTATRICOPEPTIDE REPEAT-CONTAINING PROTEIN 1, MITOCHONDRIAL"/>
    <property type="match status" value="1"/>
</dbReference>
<feature type="repeat" description="PPR" evidence="2">
    <location>
        <begin position="458"/>
        <end position="492"/>
    </location>
</feature>
<evidence type="ECO:0000256" key="2">
    <source>
        <dbReference type="PROSITE-ProRule" id="PRU00708"/>
    </source>
</evidence>